<protein>
    <submittedName>
        <fullName evidence="1">Uncharacterized protein</fullName>
    </submittedName>
</protein>
<dbReference type="EMBL" id="CAQL01000835">
    <property type="protein sequence ID" value="CCQ57498.1"/>
    <property type="molecule type" value="Genomic_DNA"/>
</dbReference>
<name>T2IWW8_CROWT</name>
<reference evidence="1 2" key="1">
    <citation type="submission" date="2013-01" db="EMBL/GenBank/DDBJ databases">
        <authorList>
            <person name="Bench S."/>
        </authorList>
    </citation>
    <scope>NUCLEOTIDE SEQUENCE [LARGE SCALE GENOMIC DNA]</scope>
    <source>
        <strain evidence="1 2">WH 0005</strain>
    </source>
</reference>
<proteinExistence type="predicted"/>
<evidence type="ECO:0000313" key="2">
    <source>
        <dbReference type="Proteomes" id="UP000017981"/>
    </source>
</evidence>
<dbReference type="RefSeq" id="WP_021833520.1">
    <property type="nucleotide sequence ID" value="NZ_CAQL01000835.1"/>
</dbReference>
<comment type="caution">
    <text evidence="1">The sequence shown here is derived from an EMBL/GenBank/DDBJ whole genome shotgun (WGS) entry which is preliminary data.</text>
</comment>
<gene>
    <name evidence="1" type="ORF">CWATWH0005_2211</name>
</gene>
<sequence length="624" mass="70623">MNCTITIKRGRFRLILVHIFLYLIRQLEIEKIRQKYTDENFQKSEPWPLREEHSNCSESVKKVKEEWFKLCQKFSELESLPFDSMISSLTQAGSFPSLYTTYEEILNFFENAGLSIIENEDKSDTLMSVNSTKKESELVVTSIEQLTLKDGSKPQSLNKAVMRVHELLRSEKRLPTKEEFLAIQAAKFLVEKGSNIDYPYQDWGTSGFRKTQTWMSITDPGEGHIYGTATKSEYLSGIITHIEHLERCNEDRLKIESYRIPQIKDVATVRLFIASDAPISSYIGRPIFESGFKAGLLKTVNTVAAAVSQMFALGLTECKIAIEGMTATQAVLFMQCIAGAVKRDKHRQILSAAFNINTKMFDDRHHPHWVKDRFEIALLGIEITQAGGFDKVTFDGSGDAYPSRCILHQLSHSEAVELVHKAHEKGLLTYFSAGFRYHHLPLAVYTGVDGVGVGGAQILRYMDKNTGYHGPFKADNISEILKIRDEAANNWQGKAAALLSRLDRMFYEGSLTVNENSLRLELFEAVKAQNKTTCEQLLNQLSSIAQLPADTQHPLMEWGTRIILSGERSLMAQGKTREEWTSFIWSIKQAIQEKDLDLLADQLTMAKSVTPPLYPVSYQQMEAA</sequence>
<accession>T2IWW8</accession>
<evidence type="ECO:0000313" key="1">
    <source>
        <dbReference type="EMBL" id="CCQ57498.1"/>
    </source>
</evidence>
<organism evidence="1 2">
    <name type="scientific">Crocosphaera watsonii WH 0005</name>
    <dbReference type="NCBI Taxonomy" id="423472"/>
    <lineage>
        <taxon>Bacteria</taxon>
        <taxon>Bacillati</taxon>
        <taxon>Cyanobacteriota</taxon>
        <taxon>Cyanophyceae</taxon>
        <taxon>Oscillatoriophycideae</taxon>
        <taxon>Chroococcales</taxon>
        <taxon>Aphanothecaceae</taxon>
        <taxon>Crocosphaera</taxon>
    </lineage>
</organism>
<dbReference type="Proteomes" id="UP000017981">
    <property type="component" value="Unassembled WGS sequence"/>
</dbReference>
<reference evidence="1 2" key="2">
    <citation type="submission" date="2013-09" db="EMBL/GenBank/DDBJ databases">
        <title>Whole genome comparison of six Crocosphaera watsonii strains with differing phenotypes.</title>
        <authorList>
            <person name="Bench S.R."/>
            <person name="Heller P."/>
            <person name="Frank I."/>
            <person name="Arciniega M."/>
            <person name="Shilova I.N."/>
            <person name="Zehr J.P."/>
        </authorList>
    </citation>
    <scope>NUCLEOTIDE SEQUENCE [LARGE SCALE GENOMIC DNA]</scope>
    <source>
        <strain evidence="1 2">WH 0005</strain>
    </source>
</reference>
<dbReference type="AlphaFoldDB" id="T2IWW8"/>